<organism evidence="3 4">
    <name type="scientific">Methylocystis rosea</name>
    <dbReference type="NCBI Taxonomy" id="173366"/>
    <lineage>
        <taxon>Bacteria</taxon>
        <taxon>Pseudomonadati</taxon>
        <taxon>Pseudomonadota</taxon>
        <taxon>Alphaproteobacteria</taxon>
        <taxon>Hyphomicrobiales</taxon>
        <taxon>Methylocystaceae</taxon>
        <taxon>Methylocystis</taxon>
    </lineage>
</organism>
<evidence type="ECO:0000256" key="1">
    <source>
        <dbReference type="SAM" id="MobiDB-lite"/>
    </source>
</evidence>
<accession>A0A3G8M446</accession>
<name>A0A3G8M446_9HYPH</name>
<dbReference type="AlphaFoldDB" id="A0A3G8M446"/>
<evidence type="ECO:0000313" key="3">
    <source>
        <dbReference type="EMBL" id="AZG75872.1"/>
    </source>
</evidence>
<proteinExistence type="predicted"/>
<evidence type="ECO:0000313" key="4">
    <source>
        <dbReference type="Proteomes" id="UP000273982"/>
    </source>
</evidence>
<evidence type="ECO:0000256" key="2">
    <source>
        <dbReference type="SAM" id="Phobius"/>
    </source>
</evidence>
<dbReference type="EMBL" id="CP034086">
    <property type="protein sequence ID" value="AZG75872.1"/>
    <property type="molecule type" value="Genomic_DNA"/>
</dbReference>
<sequence length="330" mass="35409">MSVTLEKRRKVAELENFERRILQEKRRLLRELESLERPFRNTRAMGWIKDFLSDVAGEWRAVQGTASFRAPVWFYVVAGMILLGGGGVVATFAMRGAPALRADGATLRQVETPTTPVRIEPPPPAPVTEAAQAADVAPSSALTVSAPPDTIAPPMPPTPGSKELKERLLEAQAAAEPLPEPLAPPPKADIPTSALGAAAVPPLDAALPKTAFDDAPPVDTAATAEPGDEAPAARTAARESQRKDEPANEGRRAKCFVKVDGRVLFERSCMLRQPTRSTVTLNAGDDAVVLTQDHGRTWTASLGGRSLGKVYRTGECWGRRRQVFICAKGA</sequence>
<dbReference type="RefSeq" id="WP_124737719.1">
    <property type="nucleotide sequence ID" value="NZ_CP034086.1"/>
</dbReference>
<keyword evidence="2" id="KW-0812">Transmembrane</keyword>
<feature type="compositionally biased region" description="Low complexity" evidence="1">
    <location>
        <begin position="137"/>
        <end position="149"/>
    </location>
</feature>
<feature type="compositionally biased region" description="Pro residues" evidence="1">
    <location>
        <begin position="150"/>
        <end position="159"/>
    </location>
</feature>
<dbReference type="Proteomes" id="UP000273982">
    <property type="component" value="Chromosome"/>
</dbReference>
<reference evidence="3 4" key="1">
    <citation type="submission" date="2018-11" db="EMBL/GenBank/DDBJ databases">
        <title>Genome squencing of methanotrophic bacteria isolated from alkaline groundwater in Korea.</title>
        <authorList>
            <person name="Nguyen L.N."/>
        </authorList>
    </citation>
    <scope>NUCLEOTIDE SEQUENCE [LARGE SCALE GENOMIC DNA]</scope>
    <source>
        <strain evidence="3 4">GW6</strain>
    </source>
</reference>
<gene>
    <name evidence="3" type="ORF">EHO51_03470</name>
</gene>
<keyword evidence="2" id="KW-0472">Membrane</keyword>
<feature type="compositionally biased region" description="Basic and acidic residues" evidence="1">
    <location>
        <begin position="236"/>
        <end position="251"/>
    </location>
</feature>
<feature type="region of interest" description="Disordered" evidence="1">
    <location>
        <begin position="137"/>
        <end position="162"/>
    </location>
</feature>
<feature type="compositionally biased region" description="Low complexity" evidence="1">
    <location>
        <begin position="214"/>
        <end position="225"/>
    </location>
</feature>
<feature type="region of interest" description="Disordered" evidence="1">
    <location>
        <begin position="214"/>
        <end position="251"/>
    </location>
</feature>
<protein>
    <submittedName>
        <fullName evidence="3">Uncharacterized protein</fullName>
    </submittedName>
</protein>
<feature type="transmembrane region" description="Helical" evidence="2">
    <location>
        <begin position="72"/>
        <end position="93"/>
    </location>
</feature>
<dbReference type="KEGG" id="mros:EHO51_03470"/>
<keyword evidence="2" id="KW-1133">Transmembrane helix</keyword>